<feature type="binding site" evidence="11">
    <location>
        <position position="409"/>
    </location>
    <ligand>
        <name>Zn(2+)</name>
        <dbReference type="ChEBI" id="CHEBI:29105"/>
        <label>1</label>
    </ligand>
</feature>
<keyword evidence="3 11" id="KW-0479">Metal-binding</keyword>
<evidence type="ECO:0000256" key="12">
    <source>
        <dbReference type="PROSITE-ProRule" id="PRU00146"/>
    </source>
</evidence>
<evidence type="ECO:0000256" key="2">
    <source>
        <dbReference type="ARBA" id="ARBA00010210"/>
    </source>
</evidence>
<feature type="binding site" evidence="11">
    <location>
        <position position="406"/>
    </location>
    <ligand>
        <name>Zn(2+)</name>
        <dbReference type="ChEBI" id="CHEBI:29105"/>
        <label>1</label>
    </ligand>
</feature>
<dbReference type="EMBL" id="ML179299">
    <property type="protein sequence ID" value="THU91703.1"/>
    <property type="molecule type" value="Genomic_DNA"/>
</dbReference>
<dbReference type="AlphaFoldDB" id="A0A4S8LRT3"/>
<dbReference type="InterPro" id="IPR024610">
    <property type="entry name" value="ING_N_histone-binding"/>
</dbReference>
<proteinExistence type="inferred from homology"/>
<evidence type="ECO:0000256" key="7">
    <source>
        <dbReference type="ARBA" id="ARBA00023015"/>
    </source>
</evidence>
<dbReference type="SUPFAM" id="SSF57903">
    <property type="entry name" value="FYVE/PHD zinc finger"/>
    <property type="match status" value="1"/>
</dbReference>
<feature type="region of interest" description="Disordered" evidence="14">
    <location>
        <begin position="209"/>
        <end position="378"/>
    </location>
</feature>
<feature type="compositionally biased region" description="Low complexity" evidence="14">
    <location>
        <begin position="231"/>
        <end position="247"/>
    </location>
</feature>
<dbReference type="InterPro" id="IPR019787">
    <property type="entry name" value="Znf_PHD-finger"/>
</dbReference>
<feature type="binding site" evidence="11">
    <location>
        <position position="383"/>
    </location>
    <ligand>
        <name>Zn(2+)</name>
        <dbReference type="ChEBI" id="CHEBI:29105"/>
        <label>1</label>
    </ligand>
</feature>
<dbReference type="GO" id="GO:0008270">
    <property type="term" value="F:zinc ion binding"/>
    <property type="evidence" value="ECO:0007669"/>
    <property type="project" value="UniProtKB-KW"/>
</dbReference>
<evidence type="ECO:0000256" key="11">
    <source>
        <dbReference type="PIRSR" id="PIRSR628651-51"/>
    </source>
</evidence>
<organism evidence="16 17">
    <name type="scientific">Dendrothele bispora (strain CBS 962.96)</name>
    <dbReference type="NCBI Taxonomy" id="1314807"/>
    <lineage>
        <taxon>Eukaryota</taxon>
        <taxon>Fungi</taxon>
        <taxon>Dikarya</taxon>
        <taxon>Basidiomycota</taxon>
        <taxon>Agaricomycotina</taxon>
        <taxon>Agaricomycetes</taxon>
        <taxon>Agaricomycetidae</taxon>
        <taxon>Agaricales</taxon>
        <taxon>Agaricales incertae sedis</taxon>
        <taxon>Dendrothele</taxon>
    </lineage>
</organism>
<dbReference type="PROSITE" id="PS50016">
    <property type="entry name" value="ZF_PHD_2"/>
    <property type="match status" value="1"/>
</dbReference>
<dbReference type="PANTHER" id="PTHR10333">
    <property type="entry name" value="INHIBITOR OF GROWTH PROTEIN"/>
    <property type="match status" value="1"/>
</dbReference>
<dbReference type="GO" id="GO:0000785">
    <property type="term" value="C:chromatin"/>
    <property type="evidence" value="ECO:0007669"/>
    <property type="project" value="UniProtKB-ARBA"/>
</dbReference>
<dbReference type="Gene3D" id="3.30.40.10">
    <property type="entry name" value="Zinc/RING finger domain, C3HC4 (zinc finger)"/>
    <property type="match status" value="1"/>
</dbReference>
<evidence type="ECO:0000259" key="15">
    <source>
        <dbReference type="PROSITE" id="PS50016"/>
    </source>
</evidence>
<keyword evidence="4 12" id="KW-0863">Zinc-finger</keyword>
<comment type="function">
    <text evidence="13">Component of an histone acetyltransferase complex.</text>
</comment>
<evidence type="ECO:0000256" key="13">
    <source>
        <dbReference type="RuleBase" id="RU361213"/>
    </source>
</evidence>
<accession>A0A4S8LRT3</accession>
<evidence type="ECO:0000256" key="10">
    <source>
        <dbReference type="PIRSR" id="PIRSR628651-50"/>
    </source>
</evidence>
<evidence type="ECO:0000313" key="16">
    <source>
        <dbReference type="EMBL" id="THU91703.1"/>
    </source>
</evidence>
<comment type="subcellular location">
    <subcellularLocation>
        <location evidence="1 13">Nucleus</location>
    </subcellularLocation>
</comment>
<dbReference type="InterPro" id="IPR001965">
    <property type="entry name" value="Znf_PHD"/>
</dbReference>
<dbReference type="GO" id="GO:0006325">
    <property type="term" value="P:chromatin organization"/>
    <property type="evidence" value="ECO:0007669"/>
    <property type="project" value="UniProtKB-KW"/>
</dbReference>
<evidence type="ECO:0000256" key="8">
    <source>
        <dbReference type="ARBA" id="ARBA00023163"/>
    </source>
</evidence>
<sequence>MSAAAIAQNVEDAANLATEFIYSLDNVPAEVKHYLEEIKYKDTKAQELQQQIDSDSSRWIKHSLKATGFTFSTSRSLSPSPSSSPAPHSNPNSSSNAPLPSSQIPNKIAQSYAEIEQLTHEKIALAQRIIDLMTRTCAKLDIDLHKVRVLSGEIGEGTAAGSNSSLPLTPGLSASASGLGFGLGVGAGASLGGVAVNASGGSVSGWTGNGEGAGLVDIPMTPLSGTGRRQSAMNAAAAMSASLAGGSNSPGGPPNKKRRVNSSASTPSIKLPAPNHSRSGSPAFSSISTHNKSSANTRSRLSRQIHPPPAAAAAASSSSSTRGGRNAKADPHGDEDAEGDEDADGDADADADDDPDMDGGDAEMEGEGDDDDEGDDDSLYCVCQRKSFGDMIACDNEGGCPYEWFHLTCVGLSKPLPDVWYCEVCEPKFRGAGGGTVGNGGTGGGATVNANVSSGGGSSGGSGGAQTSNKASSARKGRKK</sequence>
<gene>
    <name evidence="16" type="ORF">K435DRAFT_863149</name>
</gene>
<dbReference type="SMART" id="SM00249">
    <property type="entry name" value="PHD"/>
    <property type="match status" value="1"/>
</dbReference>
<dbReference type="CDD" id="cd16858">
    <property type="entry name" value="ING_ING3_Yng2p"/>
    <property type="match status" value="1"/>
</dbReference>
<feature type="compositionally biased region" description="Low complexity" evidence="14">
    <location>
        <begin position="72"/>
        <end position="102"/>
    </location>
</feature>
<feature type="site" description="Histone H3K4me3 binding" evidence="10">
    <location>
        <position position="395"/>
    </location>
</feature>
<dbReference type="InterPro" id="IPR028651">
    <property type="entry name" value="ING_fam"/>
</dbReference>
<feature type="region of interest" description="Disordered" evidence="14">
    <location>
        <begin position="432"/>
        <end position="480"/>
    </location>
</feature>
<feature type="binding site" evidence="11">
    <location>
        <position position="425"/>
    </location>
    <ligand>
        <name>Zn(2+)</name>
        <dbReference type="ChEBI" id="CHEBI:29105"/>
        <label>2</label>
    </ligand>
</feature>
<feature type="compositionally biased region" description="Gly residues" evidence="14">
    <location>
        <begin position="454"/>
        <end position="464"/>
    </location>
</feature>
<dbReference type="Gene3D" id="6.10.140.1740">
    <property type="match status" value="1"/>
</dbReference>
<dbReference type="PANTHER" id="PTHR10333:SF103">
    <property type="entry name" value="INHIBITOR OF GROWTH PROTEIN 3"/>
    <property type="match status" value="1"/>
</dbReference>
<evidence type="ECO:0000256" key="9">
    <source>
        <dbReference type="ARBA" id="ARBA00023242"/>
    </source>
</evidence>
<dbReference type="InterPro" id="IPR013083">
    <property type="entry name" value="Znf_RING/FYVE/PHD"/>
</dbReference>
<feature type="compositionally biased region" description="Polar residues" evidence="14">
    <location>
        <begin position="276"/>
        <end position="299"/>
    </location>
</feature>
<keyword evidence="9 13" id="KW-0539">Nucleus</keyword>
<dbReference type="Pfam" id="PF12998">
    <property type="entry name" value="ING"/>
    <property type="match status" value="1"/>
</dbReference>
<evidence type="ECO:0000256" key="1">
    <source>
        <dbReference type="ARBA" id="ARBA00004123"/>
    </source>
</evidence>
<evidence type="ECO:0000256" key="3">
    <source>
        <dbReference type="ARBA" id="ARBA00022723"/>
    </source>
</evidence>
<comment type="subunit">
    <text evidence="13">Component of an histone acetyltransferase complex. Interacts with H3K4me3 and to a lesser extent with H3K4me2.</text>
</comment>
<evidence type="ECO:0000256" key="6">
    <source>
        <dbReference type="ARBA" id="ARBA00022853"/>
    </source>
</evidence>
<feature type="binding site" evidence="11">
    <location>
        <position position="381"/>
    </location>
    <ligand>
        <name>Zn(2+)</name>
        <dbReference type="ChEBI" id="CHEBI:29105"/>
        <label>1</label>
    </ligand>
</feature>
<feature type="region of interest" description="Disordered" evidence="14">
    <location>
        <begin position="71"/>
        <end position="103"/>
    </location>
</feature>
<feature type="site" description="Histone H3K4me3 binding" evidence="10">
    <location>
        <position position="391"/>
    </location>
</feature>
<protein>
    <recommendedName>
        <fullName evidence="13">Chromatin modification-related protein</fullName>
    </recommendedName>
</protein>
<dbReference type="CDD" id="cd15505">
    <property type="entry name" value="PHD_ING"/>
    <property type="match status" value="1"/>
</dbReference>
<feature type="binding site" evidence="11">
    <location>
        <position position="422"/>
    </location>
    <ligand>
        <name>Zn(2+)</name>
        <dbReference type="ChEBI" id="CHEBI:29105"/>
        <label>2</label>
    </ligand>
</feature>
<dbReference type="SMART" id="SM01408">
    <property type="entry name" value="ING"/>
    <property type="match status" value="1"/>
</dbReference>
<evidence type="ECO:0000256" key="4">
    <source>
        <dbReference type="ARBA" id="ARBA00022771"/>
    </source>
</evidence>
<feature type="compositionally biased region" description="Low complexity" evidence="14">
    <location>
        <begin position="311"/>
        <end position="320"/>
    </location>
</feature>
<keyword evidence="6 13" id="KW-0156">Chromatin regulator</keyword>
<name>A0A4S8LRT3_DENBC</name>
<dbReference type="OrthoDB" id="5411773at2759"/>
<feature type="site" description="Histone H3K4me3 binding" evidence="10">
    <location>
        <position position="380"/>
    </location>
</feature>
<comment type="domain">
    <text evidence="13">The PHD-type zinc finger mediates the binding to H3K4me3.</text>
</comment>
<evidence type="ECO:0000256" key="5">
    <source>
        <dbReference type="ARBA" id="ARBA00022833"/>
    </source>
</evidence>
<feature type="binding site" evidence="11">
    <location>
        <position position="400"/>
    </location>
    <ligand>
        <name>Zn(2+)</name>
        <dbReference type="ChEBI" id="CHEBI:29105"/>
        <label>2</label>
    </ligand>
</feature>
<feature type="site" description="Histone H3K4me3 binding" evidence="10">
    <location>
        <position position="404"/>
    </location>
</feature>
<keyword evidence="5 11" id="KW-0862">Zinc</keyword>
<keyword evidence="7" id="KW-0805">Transcription regulation</keyword>
<feature type="compositionally biased region" description="Gly residues" evidence="14">
    <location>
        <begin position="432"/>
        <end position="446"/>
    </location>
</feature>
<dbReference type="InterPro" id="IPR011011">
    <property type="entry name" value="Znf_FYVE_PHD"/>
</dbReference>
<dbReference type="GO" id="GO:0005634">
    <property type="term" value="C:nucleus"/>
    <property type="evidence" value="ECO:0007669"/>
    <property type="project" value="UniProtKB-SubCell"/>
</dbReference>
<evidence type="ECO:0000313" key="17">
    <source>
        <dbReference type="Proteomes" id="UP000297245"/>
    </source>
</evidence>
<evidence type="ECO:0000256" key="14">
    <source>
        <dbReference type="SAM" id="MobiDB-lite"/>
    </source>
</evidence>
<feature type="domain" description="PHD-type" evidence="15">
    <location>
        <begin position="378"/>
        <end position="428"/>
    </location>
</feature>
<comment type="similarity">
    <text evidence="2 13">Belongs to the ING family.</text>
</comment>
<keyword evidence="8" id="KW-0804">Transcription</keyword>
<keyword evidence="17" id="KW-1185">Reference proteome</keyword>
<dbReference type="Proteomes" id="UP000297245">
    <property type="component" value="Unassembled WGS sequence"/>
</dbReference>
<feature type="compositionally biased region" description="Acidic residues" evidence="14">
    <location>
        <begin position="335"/>
        <end position="378"/>
    </location>
</feature>
<reference evidence="16 17" key="1">
    <citation type="journal article" date="2019" name="Nat. Ecol. Evol.">
        <title>Megaphylogeny resolves global patterns of mushroom evolution.</title>
        <authorList>
            <person name="Varga T."/>
            <person name="Krizsan K."/>
            <person name="Foldi C."/>
            <person name="Dima B."/>
            <person name="Sanchez-Garcia M."/>
            <person name="Sanchez-Ramirez S."/>
            <person name="Szollosi G.J."/>
            <person name="Szarkandi J.G."/>
            <person name="Papp V."/>
            <person name="Albert L."/>
            <person name="Andreopoulos W."/>
            <person name="Angelini C."/>
            <person name="Antonin V."/>
            <person name="Barry K.W."/>
            <person name="Bougher N.L."/>
            <person name="Buchanan P."/>
            <person name="Buyck B."/>
            <person name="Bense V."/>
            <person name="Catcheside P."/>
            <person name="Chovatia M."/>
            <person name="Cooper J."/>
            <person name="Damon W."/>
            <person name="Desjardin D."/>
            <person name="Finy P."/>
            <person name="Geml J."/>
            <person name="Haridas S."/>
            <person name="Hughes K."/>
            <person name="Justo A."/>
            <person name="Karasinski D."/>
            <person name="Kautmanova I."/>
            <person name="Kiss B."/>
            <person name="Kocsube S."/>
            <person name="Kotiranta H."/>
            <person name="LaButti K.M."/>
            <person name="Lechner B.E."/>
            <person name="Liimatainen K."/>
            <person name="Lipzen A."/>
            <person name="Lukacs Z."/>
            <person name="Mihaltcheva S."/>
            <person name="Morgado L.N."/>
            <person name="Niskanen T."/>
            <person name="Noordeloos M.E."/>
            <person name="Ohm R.A."/>
            <person name="Ortiz-Santana B."/>
            <person name="Ovrebo C."/>
            <person name="Racz N."/>
            <person name="Riley R."/>
            <person name="Savchenko A."/>
            <person name="Shiryaev A."/>
            <person name="Soop K."/>
            <person name="Spirin V."/>
            <person name="Szebenyi C."/>
            <person name="Tomsovsky M."/>
            <person name="Tulloss R.E."/>
            <person name="Uehling J."/>
            <person name="Grigoriev I.V."/>
            <person name="Vagvolgyi C."/>
            <person name="Papp T."/>
            <person name="Martin F.M."/>
            <person name="Miettinen O."/>
            <person name="Hibbett D.S."/>
            <person name="Nagy L.G."/>
        </authorList>
    </citation>
    <scope>NUCLEOTIDE SEQUENCE [LARGE SCALE GENOMIC DNA]</scope>
    <source>
        <strain evidence="16 17">CBS 962.96</strain>
    </source>
</reference>
<feature type="binding site" evidence="11">
    <location>
        <position position="394"/>
    </location>
    <ligand>
        <name>Zn(2+)</name>
        <dbReference type="ChEBI" id="CHEBI:29105"/>
        <label>2</label>
    </ligand>
</feature>